<protein>
    <recommendedName>
        <fullName evidence="2">Carbohydrate-binding domain-containing protein</fullName>
    </recommendedName>
</protein>
<dbReference type="Gene3D" id="2.60.40.1190">
    <property type="match status" value="1"/>
</dbReference>
<accession>A0A844G7D9</accession>
<reference evidence="3 4" key="1">
    <citation type="submission" date="2019-08" db="EMBL/GenBank/DDBJ databases">
        <title>In-depth cultivation of the pig gut microbiome towards novel bacterial diversity and tailored functional studies.</title>
        <authorList>
            <person name="Wylensek D."/>
            <person name="Hitch T.C.A."/>
            <person name="Clavel T."/>
        </authorList>
    </citation>
    <scope>NUCLEOTIDE SEQUENCE [LARGE SCALE GENOMIC DNA]</scope>
    <source>
        <strain evidence="3 4">BBE-744-WT-12</strain>
    </source>
</reference>
<dbReference type="Gene3D" id="3.20.20.80">
    <property type="entry name" value="Glycosidases"/>
    <property type="match status" value="1"/>
</dbReference>
<dbReference type="Pfam" id="PF06452">
    <property type="entry name" value="CBM9_1"/>
    <property type="match status" value="1"/>
</dbReference>
<organism evidence="3 4">
    <name type="scientific">Victivallis lenta</name>
    <dbReference type="NCBI Taxonomy" id="2606640"/>
    <lineage>
        <taxon>Bacteria</taxon>
        <taxon>Pseudomonadati</taxon>
        <taxon>Lentisphaerota</taxon>
        <taxon>Lentisphaeria</taxon>
        <taxon>Victivallales</taxon>
        <taxon>Victivallaceae</taxon>
        <taxon>Victivallis</taxon>
    </lineage>
</organism>
<proteinExistence type="predicted"/>
<dbReference type="SUPFAM" id="SSF51445">
    <property type="entry name" value="(Trans)glycosidases"/>
    <property type="match status" value="1"/>
</dbReference>
<dbReference type="AlphaFoldDB" id="A0A844G7D9"/>
<evidence type="ECO:0000259" key="2">
    <source>
        <dbReference type="Pfam" id="PF06452"/>
    </source>
</evidence>
<comment type="caution">
    <text evidence="3">The sequence shown here is derived from an EMBL/GenBank/DDBJ whole genome shotgun (WGS) entry which is preliminary data.</text>
</comment>
<dbReference type="EMBL" id="VUNS01000024">
    <property type="protein sequence ID" value="MST98805.1"/>
    <property type="molecule type" value="Genomic_DNA"/>
</dbReference>
<gene>
    <name evidence="3" type="ORF">FYJ85_17350</name>
</gene>
<dbReference type="GO" id="GO:0004553">
    <property type="term" value="F:hydrolase activity, hydrolyzing O-glycosyl compounds"/>
    <property type="evidence" value="ECO:0007669"/>
    <property type="project" value="InterPro"/>
</dbReference>
<feature type="chain" id="PRO_5032925185" description="Carbohydrate-binding domain-containing protein" evidence="1">
    <location>
        <begin position="17"/>
        <end position="731"/>
    </location>
</feature>
<dbReference type="Proteomes" id="UP000435649">
    <property type="component" value="Unassembled WGS sequence"/>
</dbReference>
<feature type="domain" description="Carbohydrate-binding" evidence="2">
    <location>
        <begin position="564"/>
        <end position="699"/>
    </location>
</feature>
<sequence>MNMKKALLLFGISAFAAVLSSAEFQIDRFGQFVDLEFPEKVRSEEELKADMAKDKAYYDSFPIPERTFYGSLPGSREKYGLTATGFFHLEKVAALNGRIMLVDPEGNLYFHLGVCSSMPGNEFTPVKGREELYEWLPTADSKFKQARWGNSVSFYLANWIRKHGSYDEVAWQKEIVTRLRHLGFNAFGEFTQVFEGNDKLGFAFTKCLEHYWKKGFALVGNDRHIDPFAPQNAELLEKEFAARTKSFLKNPALIGYYTENEVNYPQVMQQLLENTGNIPAKKKMSEWMKQRYNSKIAQFNKNWETSFADFSAIATTVLKARTPEAKQDLEAFEEFYWDAYFALISKTLKKVDPDHLYLGERILPHLIRYDRVIRAMGKHCDIFSANYYTNGYLPKEVAHMTAVSAKPVMLSEWSFGSPEQGLFGVRNVKNQQERAAQYRRYVENAAATPGVVGVQWFCLLDESNTGRGWSSFYEERFNTGLFNICDRPYKVLTDAAAQANNKVYDLIERKLRPVAAPPYKILYAGDRVVKVGKVRNALPLNGDEKKYAAFSKEPLYVSLLTQEHTKKGWGEFRFGWDEKFFYCHVYMPDNSPAKPQKRCPIDGDDSIEIFLGANPAIPGRMQPGDRQLLIRADVGKTPEFAWRNYGRPVKSNTRPLSFCKTVERNNKKGFVMEVAIPWEEIGFDPASGKKIAFDLIVNAGHGSRLSERLVYNGIAENELRRDIWATGILAE</sequence>
<feature type="signal peptide" evidence="1">
    <location>
        <begin position="1"/>
        <end position="16"/>
    </location>
</feature>
<name>A0A844G7D9_9BACT</name>
<dbReference type="InterPro" id="IPR010502">
    <property type="entry name" value="Carb-bd_dom_fam9"/>
</dbReference>
<dbReference type="GO" id="GO:0030246">
    <property type="term" value="F:carbohydrate binding"/>
    <property type="evidence" value="ECO:0007669"/>
    <property type="project" value="InterPro"/>
</dbReference>
<dbReference type="GO" id="GO:0016052">
    <property type="term" value="P:carbohydrate catabolic process"/>
    <property type="evidence" value="ECO:0007669"/>
    <property type="project" value="InterPro"/>
</dbReference>
<evidence type="ECO:0000313" key="3">
    <source>
        <dbReference type="EMBL" id="MST98805.1"/>
    </source>
</evidence>
<dbReference type="SUPFAM" id="SSF49344">
    <property type="entry name" value="CBD9-like"/>
    <property type="match status" value="1"/>
</dbReference>
<dbReference type="InterPro" id="IPR017853">
    <property type="entry name" value="GH"/>
</dbReference>
<evidence type="ECO:0000256" key="1">
    <source>
        <dbReference type="SAM" id="SignalP"/>
    </source>
</evidence>
<evidence type="ECO:0000313" key="4">
    <source>
        <dbReference type="Proteomes" id="UP000435649"/>
    </source>
</evidence>
<keyword evidence="1" id="KW-0732">Signal</keyword>
<keyword evidence="4" id="KW-1185">Reference proteome</keyword>